<gene>
    <name evidence="4" type="primary">RHA2A</name>
    <name evidence="4" type="ORF">CR513_25872</name>
</gene>
<dbReference type="PROSITE" id="PS50089">
    <property type="entry name" value="ZF_RING_2"/>
    <property type="match status" value="1"/>
</dbReference>
<dbReference type="SUPFAM" id="SSF57850">
    <property type="entry name" value="RING/U-box"/>
    <property type="match status" value="1"/>
</dbReference>
<organism evidence="4 5">
    <name type="scientific">Mucuna pruriens</name>
    <name type="common">Velvet bean</name>
    <name type="synonym">Dolichos pruriens</name>
    <dbReference type="NCBI Taxonomy" id="157652"/>
    <lineage>
        <taxon>Eukaryota</taxon>
        <taxon>Viridiplantae</taxon>
        <taxon>Streptophyta</taxon>
        <taxon>Embryophyta</taxon>
        <taxon>Tracheophyta</taxon>
        <taxon>Spermatophyta</taxon>
        <taxon>Magnoliopsida</taxon>
        <taxon>eudicotyledons</taxon>
        <taxon>Gunneridae</taxon>
        <taxon>Pentapetalae</taxon>
        <taxon>rosids</taxon>
        <taxon>fabids</taxon>
        <taxon>Fabales</taxon>
        <taxon>Fabaceae</taxon>
        <taxon>Papilionoideae</taxon>
        <taxon>50 kb inversion clade</taxon>
        <taxon>NPAAA clade</taxon>
        <taxon>indigoferoid/millettioid clade</taxon>
        <taxon>Phaseoleae</taxon>
        <taxon>Mucuna</taxon>
    </lineage>
</organism>
<sequence>MTSVCEFLYQLYAKTIVLFTYMLIELILIIQYLIKSRTRPISPSQYLNFIEEKNPTIRCTTRLKTEHIDCRVCLSEFEEGDKVRNLSCRHTFHKDCLDQWLQQYCATCPLCRNKVLPDDIVPNYNMLQNQDHRSGESVTFSILNDGDRGLGMEYNKGSNHLFSFPSSNLMSCLGGTRFIEIN</sequence>
<dbReference type="InterPro" id="IPR001841">
    <property type="entry name" value="Znf_RING"/>
</dbReference>
<dbReference type="EMBL" id="QJKJ01004961">
    <property type="protein sequence ID" value="RDX92058.1"/>
    <property type="molecule type" value="Genomic_DNA"/>
</dbReference>
<evidence type="ECO:0000256" key="2">
    <source>
        <dbReference type="SAM" id="Phobius"/>
    </source>
</evidence>
<dbReference type="Pfam" id="PF13639">
    <property type="entry name" value="zf-RING_2"/>
    <property type="match status" value="1"/>
</dbReference>
<accession>A0A371GNA5</accession>
<keyword evidence="2" id="KW-0472">Membrane</keyword>
<keyword evidence="1" id="KW-0863">Zinc-finger</keyword>
<protein>
    <submittedName>
        <fullName evidence="4">E3 ubiquitin-protein ligase RHA2A</fullName>
    </submittedName>
</protein>
<feature type="transmembrane region" description="Helical" evidence="2">
    <location>
        <begin position="12"/>
        <end position="34"/>
    </location>
</feature>
<evidence type="ECO:0000256" key="1">
    <source>
        <dbReference type="PROSITE-ProRule" id="PRU00175"/>
    </source>
</evidence>
<evidence type="ECO:0000313" key="4">
    <source>
        <dbReference type="EMBL" id="RDX92058.1"/>
    </source>
</evidence>
<feature type="non-terminal residue" evidence="4">
    <location>
        <position position="1"/>
    </location>
</feature>
<feature type="domain" description="RING-type" evidence="3">
    <location>
        <begin position="70"/>
        <end position="112"/>
    </location>
</feature>
<dbReference type="GO" id="GO:0008270">
    <property type="term" value="F:zinc ion binding"/>
    <property type="evidence" value="ECO:0007669"/>
    <property type="project" value="UniProtKB-KW"/>
</dbReference>
<evidence type="ECO:0000313" key="5">
    <source>
        <dbReference type="Proteomes" id="UP000257109"/>
    </source>
</evidence>
<comment type="caution">
    <text evidence="4">The sequence shown here is derived from an EMBL/GenBank/DDBJ whole genome shotgun (WGS) entry which is preliminary data.</text>
</comment>
<dbReference type="SMART" id="SM00184">
    <property type="entry name" value="RING"/>
    <property type="match status" value="1"/>
</dbReference>
<proteinExistence type="predicted"/>
<name>A0A371GNA5_MUCPR</name>
<dbReference type="OrthoDB" id="8062037at2759"/>
<keyword evidence="2" id="KW-1133">Transmembrane helix</keyword>
<dbReference type="PANTHER" id="PTHR47662">
    <property type="entry name" value="RING-TYPE DOMAIN-CONTAINING PROTEIN"/>
    <property type="match status" value="1"/>
</dbReference>
<dbReference type="Proteomes" id="UP000257109">
    <property type="component" value="Unassembled WGS sequence"/>
</dbReference>
<reference evidence="4" key="1">
    <citation type="submission" date="2018-05" db="EMBL/GenBank/DDBJ databases">
        <title>Draft genome of Mucuna pruriens seed.</title>
        <authorList>
            <person name="Nnadi N.E."/>
            <person name="Vos R."/>
            <person name="Hasami M.H."/>
            <person name="Devisetty U.K."/>
            <person name="Aguiy J.C."/>
        </authorList>
    </citation>
    <scope>NUCLEOTIDE SEQUENCE [LARGE SCALE GENOMIC DNA]</scope>
    <source>
        <strain evidence="4">JCA_2017</strain>
    </source>
</reference>
<keyword evidence="2" id="KW-0812">Transmembrane</keyword>
<dbReference type="InterPro" id="IPR013083">
    <property type="entry name" value="Znf_RING/FYVE/PHD"/>
</dbReference>
<dbReference type="Gene3D" id="3.30.40.10">
    <property type="entry name" value="Zinc/RING finger domain, C3HC4 (zinc finger)"/>
    <property type="match status" value="1"/>
</dbReference>
<dbReference type="PANTHER" id="PTHR47662:SF1">
    <property type="entry name" value="RING-TYPE DOMAIN-CONTAINING PROTEIN"/>
    <property type="match status" value="1"/>
</dbReference>
<keyword evidence="5" id="KW-1185">Reference proteome</keyword>
<keyword evidence="1" id="KW-0479">Metal-binding</keyword>
<keyword evidence="1" id="KW-0862">Zinc</keyword>
<evidence type="ECO:0000259" key="3">
    <source>
        <dbReference type="PROSITE" id="PS50089"/>
    </source>
</evidence>
<dbReference type="AlphaFoldDB" id="A0A371GNA5"/>